<keyword evidence="3" id="KW-1185">Reference proteome</keyword>
<dbReference type="AlphaFoldDB" id="A0A0A0EK31"/>
<name>A0A0A0EK31_9RHOB</name>
<protein>
    <submittedName>
        <fullName evidence="2">Uncharacterized protein</fullName>
    </submittedName>
</protein>
<organism evidence="2 3">
    <name type="scientific">Pseudooceanicola atlanticus</name>
    <dbReference type="NCBI Taxonomy" id="1461694"/>
    <lineage>
        <taxon>Bacteria</taxon>
        <taxon>Pseudomonadati</taxon>
        <taxon>Pseudomonadota</taxon>
        <taxon>Alphaproteobacteria</taxon>
        <taxon>Rhodobacterales</taxon>
        <taxon>Paracoccaceae</taxon>
        <taxon>Pseudooceanicola</taxon>
    </lineage>
</organism>
<proteinExistence type="predicted"/>
<feature type="signal peptide" evidence="1">
    <location>
        <begin position="1"/>
        <end position="27"/>
    </location>
</feature>
<accession>A0A0A0EK31</accession>
<evidence type="ECO:0000313" key="3">
    <source>
        <dbReference type="Proteomes" id="UP000030004"/>
    </source>
</evidence>
<evidence type="ECO:0000313" key="2">
    <source>
        <dbReference type="EMBL" id="KGM50660.1"/>
    </source>
</evidence>
<evidence type="ECO:0000256" key="1">
    <source>
        <dbReference type="SAM" id="SignalP"/>
    </source>
</evidence>
<reference evidence="2 3" key="1">
    <citation type="journal article" date="2015" name="Antonie Van Leeuwenhoek">
        <title>Pseudooceanicola atlanticus gen. nov. sp. nov., isolated from surface seawater of the Atlantic Ocean and reclassification of Oceanicola batsensis, Oceanicola marinus, Oceanicola nitratireducens, Oceanicola nanhaiensis, Oceanicola antarcticus and Oceanicola flagellatus, as Pseudooceanicola batsensis comb. nov., Pseudooceanicola marinus comb. nov., Pseudooceanicola nitratireducens comb. nov., Pseudooceanicola nanhaiensis comb. nov., Pseudooceanicola antarcticus comb. nov., and Pseudooceanicola flagellatus comb. nov.</title>
        <authorList>
            <person name="Lai Q."/>
            <person name="Li G."/>
            <person name="Liu X."/>
            <person name="Du Y."/>
            <person name="Sun F."/>
            <person name="Shao Z."/>
        </authorList>
    </citation>
    <scope>NUCLEOTIDE SEQUENCE [LARGE SCALE GENOMIC DNA]</scope>
    <source>
        <strain evidence="2 3">22II-s11g</strain>
    </source>
</reference>
<keyword evidence="1" id="KW-0732">Signal</keyword>
<dbReference type="EMBL" id="AQQX01000001">
    <property type="protein sequence ID" value="KGM50660.1"/>
    <property type="molecule type" value="Genomic_DNA"/>
</dbReference>
<feature type="chain" id="PRO_5001962204" evidence="1">
    <location>
        <begin position="28"/>
        <end position="130"/>
    </location>
</feature>
<gene>
    <name evidence="2" type="ORF">ATO9_04095</name>
</gene>
<comment type="caution">
    <text evidence="2">The sequence shown here is derived from an EMBL/GenBank/DDBJ whole genome shotgun (WGS) entry which is preliminary data.</text>
</comment>
<sequence>MSLLQRRDLFKLAPAAAFAANAIPALAYQMPDEQTPDLPDWWKKRLTEDSTSDPLMNAVVDLINLNRHLRQTLPDGARLVGLQYRNDAHDKINQETVWATARRGGELLYLRPGVRHDWFPGLGVRLEGAV</sequence>
<dbReference type="Proteomes" id="UP000030004">
    <property type="component" value="Unassembled WGS sequence"/>
</dbReference>